<dbReference type="InterPro" id="IPR050231">
    <property type="entry name" value="Iron_ascorbate_oxido_reductase"/>
</dbReference>
<evidence type="ECO:0000256" key="2">
    <source>
        <dbReference type="RuleBase" id="RU003682"/>
    </source>
</evidence>
<evidence type="ECO:0000256" key="1">
    <source>
        <dbReference type="ARBA" id="ARBA00008056"/>
    </source>
</evidence>
<dbReference type="PANTHER" id="PTHR47990">
    <property type="entry name" value="2-OXOGLUTARATE (2OG) AND FE(II)-DEPENDENT OXYGENASE SUPERFAMILY PROTEIN-RELATED"/>
    <property type="match status" value="1"/>
</dbReference>
<comment type="caution">
    <text evidence="4">The sequence shown here is derived from an EMBL/GenBank/DDBJ whole genome shotgun (WGS) entry which is preliminary data.</text>
</comment>
<sequence length="334" mass="37204">MADTSKPAAIPTVDISAFLDRTSSKEARLAVVEAVSNACHTYGFFNLVGHGIPHHALEEALDVNKMFFALPEDKKMEVWINKSVGRSFRGYEPPGIQTHHKHLLPDTKETFMVGREVPEDDPDCGTFSTGPNLWPSSLPKEKFQDRVMAYQAKMLTLVKNILDMLALGLPKEWGCPPNVFDSLLEKPSIPMRFLHYGPVQAQDPRQFGVADHTDFGCVSIILQEPNTTGLEVYYPPTESWVPVPVVEDAFVVNMGDMMQKYTGGYYRSARHRVLTNRDKHRYSVAFFLNGNLKLNAKALDGSGVETVVGDHIRGRLIETMGATGKLLQREVATA</sequence>
<dbReference type="InterPro" id="IPR005123">
    <property type="entry name" value="Oxoglu/Fe-dep_dioxygenase_dom"/>
</dbReference>
<keyword evidence="2" id="KW-0479">Metal-binding</keyword>
<evidence type="ECO:0000313" key="5">
    <source>
        <dbReference type="Proteomes" id="UP001302812"/>
    </source>
</evidence>
<dbReference type="PRINTS" id="PR00682">
    <property type="entry name" value="IPNSYNTHASE"/>
</dbReference>
<dbReference type="Pfam" id="PF14226">
    <property type="entry name" value="DIOX_N"/>
    <property type="match status" value="1"/>
</dbReference>
<feature type="domain" description="Fe2OG dioxygenase" evidence="3">
    <location>
        <begin position="187"/>
        <end position="290"/>
    </location>
</feature>
<organism evidence="4 5">
    <name type="scientific">Canariomyces notabilis</name>
    <dbReference type="NCBI Taxonomy" id="2074819"/>
    <lineage>
        <taxon>Eukaryota</taxon>
        <taxon>Fungi</taxon>
        <taxon>Dikarya</taxon>
        <taxon>Ascomycota</taxon>
        <taxon>Pezizomycotina</taxon>
        <taxon>Sordariomycetes</taxon>
        <taxon>Sordariomycetidae</taxon>
        <taxon>Sordariales</taxon>
        <taxon>Chaetomiaceae</taxon>
        <taxon>Canariomyces</taxon>
    </lineage>
</organism>
<evidence type="ECO:0000313" key="4">
    <source>
        <dbReference type="EMBL" id="KAK4110269.1"/>
    </source>
</evidence>
<dbReference type="GO" id="GO:0044283">
    <property type="term" value="P:small molecule biosynthetic process"/>
    <property type="evidence" value="ECO:0007669"/>
    <property type="project" value="UniProtKB-ARBA"/>
</dbReference>
<name>A0AAN6QKY2_9PEZI</name>
<dbReference type="SUPFAM" id="SSF51197">
    <property type="entry name" value="Clavaminate synthase-like"/>
    <property type="match status" value="1"/>
</dbReference>
<comment type="similarity">
    <text evidence="1 2">Belongs to the iron/ascorbate-dependent oxidoreductase family.</text>
</comment>
<dbReference type="GO" id="GO:0016491">
    <property type="term" value="F:oxidoreductase activity"/>
    <property type="evidence" value="ECO:0007669"/>
    <property type="project" value="UniProtKB-KW"/>
</dbReference>
<dbReference type="EMBL" id="MU853351">
    <property type="protein sequence ID" value="KAK4110269.1"/>
    <property type="molecule type" value="Genomic_DNA"/>
</dbReference>
<reference evidence="4" key="2">
    <citation type="submission" date="2023-05" db="EMBL/GenBank/DDBJ databases">
        <authorList>
            <consortium name="Lawrence Berkeley National Laboratory"/>
            <person name="Steindorff A."/>
            <person name="Hensen N."/>
            <person name="Bonometti L."/>
            <person name="Westerberg I."/>
            <person name="Brannstrom I.O."/>
            <person name="Guillou S."/>
            <person name="Cros-Aarteil S."/>
            <person name="Calhoun S."/>
            <person name="Haridas S."/>
            <person name="Kuo A."/>
            <person name="Mondo S."/>
            <person name="Pangilinan J."/>
            <person name="Riley R."/>
            <person name="Labutti K."/>
            <person name="Andreopoulos B."/>
            <person name="Lipzen A."/>
            <person name="Chen C."/>
            <person name="Yanf M."/>
            <person name="Daum C."/>
            <person name="Ng V."/>
            <person name="Clum A."/>
            <person name="Ohm R."/>
            <person name="Martin F."/>
            <person name="Silar P."/>
            <person name="Natvig D."/>
            <person name="Lalanne C."/>
            <person name="Gautier V."/>
            <person name="Ament-Velasquez S.L."/>
            <person name="Kruys A."/>
            <person name="Hutchinson M.I."/>
            <person name="Powell A.J."/>
            <person name="Barry K."/>
            <person name="Miller A.N."/>
            <person name="Grigoriev I.V."/>
            <person name="Debuchy R."/>
            <person name="Gladieux P."/>
            <person name="Thoren M.H."/>
            <person name="Johannesson H."/>
        </authorList>
    </citation>
    <scope>NUCLEOTIDE SEQUENCE</scope>
    <source>
        <strain evidence="4">CBS 508.74</strain>
    </source>
</reference>
<keyword evidence="2" id="KW-0408">Iron</keyword>
<dbReference type="AlphaFoldDB" id="A0AAN6QKY2"/>
<dbReference type="Pfam" id="PF03171">
    <property type="entry name" value="2OG-FeII_Oxy"/>
    <property type="match status" value="1"/>
</dbReference>
<reference evidence="4" key="1">
    <citation type="journal article" date="2023" name="Mol. Phylogenet. Evol.">
        <title>Genome-scale phylogeny and comparative genomics of the fungal order Sordariales.</title>
        <authorList>
            <person name="Hensen N."/>
            <person name="Bonometti L."/>
            <person name="Westerberg I."/>
            <person name="Brannstrom I.O."/>
            <person name="Guillou S."/>
            <person name="Cros-Aarteil S."/>
            <person name="Calhoun S."/>
            <person name="Haridas S."/>
            <person name="Kuo A."/>
            <person name="Mondo S."/>
            <person name="Pangilinan J."/>
            <person name="Riley R."/>
            <person name="LaButti K."/>
            <person name="Andreopoulos B."/>
            <person name="Lipzen A."/>
            <person name="Chen C."/>
            <person name="Yan M."/>
            <person name="Daum C."/>
            <person name="Ng V."/>
            <person name="Clum A."/>
            <person name="Steindorff A."/>
            <person name="Ohm R.A."/>
            <person name="Martin F."/>
            <person name="Silar P."/>
            <person name="Natvig D.O."/>
            <person name="Lalanne C."/>
            <person name="Gautier V."/>
            <person name="Ament-Velasquez S.L."/>
            <person name="Kruys A."/>
            <person name="Hutchinson M.I."/>
            <person name="Powell A.J."/>
            <person name="Barry K."/>
            <person name="Miller A.N."/>
            <person name="Grigoriev I.V."/>
            <person name="Debuchy R."/>
            <person name="Gladieux P."/>
            <person name="Hiltunen Thoren M."/>
            <person name="Johannesson H."/>
        </authorList>
    </citation>
    <scope>NUCLEOTIDE SEQUENCE</scope>
    <source>
        <strain evidence="4">CBS 508.74</strain>
    </source>
</reference>
<dbReference type="RefSeq" id="XP_064667839.1">
    <property type="nucleotide sequence ID" value="XM_064816947.1"/>
</dbReference>
<gene>
    <name evidence="4" type="ORF">N656DRAFT_791196</name>
</gene>
<evidence type="ECO:0000259" key="3">
    <source>
        <dbReference type="PROSITE" id="PS51471"/>
    </source>
</evidence>
<keyword evidence="5" id="KW-1185">Reference proteome</keyword>
<dbReference type="Proteomes" id="UP001302812">
    <property type="component" value="Unassembled WGS sequence"/>
</dbReference>
<proteinExistence type="inferred from homology"/>
<dbReference type="InterPro" id="IPR027443">
    <property type="entry name" value="IPNS-like_sf"/>
</dbReference>
<dbReference type="Gene3D" id="2.60.120.330">
    <property type="entry name" value="B-lactam Antibiotic, Isopenicillin N Synthase, Chain"/>
    <property type="match status" value="1"/>
</dbReference>
<dbReference type="GO" id="GO:0046872">
    <property type="term" value="F:metal ion binding"/>
    <property type="evidence" value="ECO:0007669"/>
    <property type="project" value="UniProtKB-KW"/>
</dbReference>
<protein>
    <submittedName>
        <fullName evidence="4">Clavaminate synthase-like protein</fullName>
    </submittedName>
</protein>
<dbReference type="InterPro" id="IPR026992">
    <property type="entry name" value="DIOX_N"/>
</dbReference>
<accession>A0AAN6QKY2</accession>
<keyword evidence="2" id="KW-0560">Oxidoreductase</keyword>
<dbReference type="InterPro" id="IPR044861">
    <property type="entry name" value="IPNS-like_FE2OG_OXY"/>
</dbReference>
<dbReference type="PROSITE" id="PS51471">
    <property type="entry name" value="FE2OG_OXY"/>
    <property type="match status" value="1"/>
</dbReference>
<dbReference type="GeneID" id="89941072"/>